<dbReference type="InParanoid" id="A0A165EI09"/>
<feature type="region of interest" description="Disordered" evidence="1">
    <location>
        <begin position="1"/>
        <end position="32"/>
    </location>
</feature>
<dbReference type="EMBL" id="KV426139">
    <property type="protein sequence ID" value="KZV86980.1"/>
    <property type="molecule type" value="Genomic_DNA"/>
</dbReference>
<protein>
    <submittedName>
        <fullName evidence="2">Uncharacterized protein</fullName>
    </submittedName>
</protein>
<name>A0A165EI09_EXIGL</name>
<accession>A0A165EI09</accession>
<organism evidence="2 3">
    <name type="scientific">Exidia glandulosa HHB12029</name>
    <dbReference type="NCBI Taxonomy" id="1314781"/>
    <lineage>
        <taxon>Eukaryota</taxon>
        <taxon>Fungi</taxon>
        <taxon>Dikarya</taxon>
        <taxon>Basidiomycota</taxon>
        <taxon>Agaricomycotina</taxon>
        <taxon>Agaricomycetes</taxon>
        <taxon>Auriculariales</taxon>
        <taxon>Exidiaceae</taxon>
        <taxon>Exidia</taxon>
    </lineage>
</organism>
<evidence type="ECO:0000256" key="1">
    <source>
        <dbReference type="SAM" id="MobiDB-lite"/>
    </source>
</evidence>
<dbReference type="AlphaFoldDB" id="A0A165EI09"/>
<proteinExistence type="predicted"/>
<evidence type="ECO:0000313" key="3">
    <source>
        <dbReference type="Proteomes" id="UP000077266"/>
    </source>
</evidence>
<evidence type="ECO:0000313" key="2">
    <source>
        <dbReference type="EMBL" id="KZV86980.1"/>
    </source>
</evidence>
<dbReference type="Proteomes" id="UP000077266">
    <property type="component" value="Unassembled WGS sequence"/>
</dbReference>
<keyword evidence="3" id="KW-1185">Reference proteome</keyword>
<reference evidence="2 3" key="1">
    <citation type="journal article" date="2016" name="Mol. Biol. Evol.">
        <title>Comparative Genomics of Early-Diverging Mushroom-Forming Fungi Provides Insights into the Origins of Lignocellulose Decay Capabilities.</title>
        <authorList>
            <person name="Nagy L.G."/>
            <person name="Riley R."/>
            <person name="Tritt A."/>
            <person name="Adam C."/>
            <person name="Daum C."/>
            <person name="Floudas D."/>
            <person name="Sun H."/>
            <person name="Yadav J.S."/>
            <person name="Pangilinan J."/>
            <person name="Larsson K.H."/>
            <person name="Matsuura K."/>
            <person name="Barry K."/>
            <person name="Labutti K."/>
            <person name="Kuo R."/>
            <person name="Ohm R.A."/>
            <person name="Bhattacharya S.S."/>
            <person name="Shirouzu T."/>
            <person name="Yoshinaga Y."/>
            <person name="Martin F.M."/>
            <person name="Grigoriev I.V."/>
            <person name="Hibbett D.S."/>
        </authorList>
    </citation>
    <scope>NUCLEOTIDE SEQUENCE [LARGE SCALE GENOMIC DNA]</scope>
    <source>
        <strain evidence="2 3">HHB12029</strain>
    </source>
</reference>
<gene>
    <name evidence="2" type="ORF">EXIGLDRAFT_724194</name>
</gene>
<feature type="compositionally biased region" description="Polar residues" evidence="1">
    <location>
        <begin position="1"/>
        <end position="11"/>
    </location>
</feature>
<sequence length="61" mass="6661">MCGSGTSSTRNGVPRGGHTRKSDCSNSPSSRWDEGVRLHSAVLRECYLEQVGHTYHSTDLP</sequence>